<dbReference type="Proteomes" id="UP000007266">
    <property type="component" value="Linkage group 8"/>
</dbReference>
<protein>
    <submittedName>
        <fullName evidence="1">Uncharacterized protein</fullName>
    </submittedName>
</protein>
<evidence type="ECO:0000313" key="1">
    <source>
        <dbReference type="EMBL" id="KYB25979.1"/>
    </source>
</evidence>
<dbReference type="EMBL" id="KQ971358">
    <property type="protein sequence ID" value="KYB25979.1"/>
    <property type="molecule type" value="Genomic_DNA"/>
</dbReference>
<reference evidence="1 2" key="1">
    <citation type="journal article" date="2008" name="Nature">
        <title>The genome of the model beetle and pest Tribolium castaneum.</title>
        <authorList>
            <consortium name="Tribolium Genome Sequencing Consortium"/>
            <person name="Richards S."/>
            <person name="Gibbs R.A."/>
            <person name="Weinstock G.M."/>
            <person name="Brown S.J."/>
            <person name="Denell R."/>
            <person name="Beeman R.W."/>
            <person name="Gibbs R."/>
            <person name="Beeman R.W."/>
            <person name="Brown S.J."/>
            <person name="Bucher G."/>
            <person name="Friedrich M."/>
            <person name="Grimmelikhuijzen C.J."/>
            <person name="Klingler M."/>
            <person name="Lorenzen M."/>
            <person name="Richards S."/>
            <person name="Roth S."/>
            <person name="Schroder R."/>
            <person name="Tautz D."/>
            <person name="Zdobnov E.M."/>
            <person name="Muzny D."/>
            <person name="Gibbs R.A."/>
            <person name="Weinstock G.M."/>
            <person name="Attaway T."/>
            <person name="Bell S."/>
            <person name="Buhay C.J."/>
            <person name="Chandrabose M.N."/>
            <person name="Chavez D."/>
            <person name="Clerk-Blankenburg K.P."/>
            <person name="Cree A."/>
            <person name="Dao M."/>
            <person name="Davis C."/>
            <person name="Chacko J."/>
            <person name="Dinh H."/>
            <person name="Dugan-Rocha S."/>
            <person name="Fowler G."/>
            <person name="Garner T.T."/>
            <person name="Garnes J."/>
            <person name="Gnirke A."/>
            <person name="Hawes A."/>
            <person name="Hernandez J."/>
            <person name="Hines S."/>
            <person name="Holder M."/>
            <person name="Hume J."/>
            <person name="Jhangiani S.N."/>
            <person name="Joshi V."/>
            <person name="Khan Z.M."/>
            <person name="Jackson L."/>
            <person name="Kovar C."/>
            <person name="Kowis A."/>
            <person name="Lee S."/>
            <person name="Lewis L.R."/>
            <person name="Margolis J."/>
            <person name="Morgan M."/>
            <person name="Nazareth L.V."/>
            <person name="Nguyen N."/>
            <person name="Okwuonu G."/>
            <person name="Parker D."/>
            <person name="Richards S."/>
            <person name="Ruiz S.J."/>
            <person name="Santibanez J."/>
            <person name="Savard J."/>
            <person name="Scherer S.E."/>
            <person name="Schneider B."/>
            <person name="Sodergren E."/>
            <person name="Tautz D."/>
            <person name="Vattahil S."/>
            <person name="Villasana D."/>
            <person name="White C.S."/>
            <person name="Wright R."/>
            <person name="Park Y."/>
            <person name="Beeman R.W."/>
            <person name="Lord J."/>
            <person name="Oppert B."/>
            <person name="Lorenzen M."/>
            <person name="Brown S."/>
            <person name="Wang L."/>
            <person name="Savard J."/>
            <person name="Tautz D."/>
            <person name="Richards S."/>
            <person name="Weinstock G."/>
            <person name="Gibbs R.A."/>
            <person name="Liu Y."/>
            <person name="Worley K."/>
            <person name="Weinstock G."/>
            <person name="Elsik C.G."/>
            <person name="Reese J.T."/>
            <person name="Elhaik E."/>
            <person name="Landan G."/>
            <person name="Graur D."/>
            <person name="Arensburger P."/>
            <person name="Atkinson P."/>
            <person name="Beeman R.W."/>
            <person name="Beidler J."/>
            <person name="Brown S.J."/>
            <person name="Demuth J.P."/>
            <person name="Drury D.W."/>
            <person name="Du Y.Z."/>
            <person name="Fujiwara H."/>
            <person name="Lorenzen M."/>
            <person name="Maselli V."/>
            <person name="Osanai M."/>
            <person name="Park Y."/>
            <person name="Robertson H.M."/>
            <person name="Tu Z."/>
            <person name="Wang J.J."/>
            <person name="Wang S."/>
            <person name="Richards S."/>
            <person name="Song H."/>
            <person name="Zhang L."/>
            <person name="Sodergren E."/>
            <person name="Werner D."/>
            <person name="Stanke M."/>
            <person name="Morgenstern B."/>
            <person name="Solovyev V."/>
            <person name="Kosarev P."/>
            <person name="Brown G."/>
            <person name="Chen H.C."/>
            <person name="Ermolaeva O."/>
            <person name="Hlavina W."/>
            <person name="Kapustin Y."/>
            <person name="Kiryutin B."/>
            <person name="Kitts P."/>
            <person name="Maglott D."/>
            <person name="Pruitt K."/>
            <person name="Sapojnikov V."/>
            <person name="Souvorov A."/>
            <person name="Mackey A.J."/>
            <person name="Waterhouse R.M."/>
            <person name="Wyder S."/>
            <person name="Zdobnov E.M."/>
            <person name="Zdobnov E.M."/>
            <person name="Wyder S."/>
            <person name="Kriventseva E.V."/>
            <person name="Kadowaki T."/>
            <person name="Bork P."/>
            <person name="Aranda M."/>
            <person name="Bao R."/>
            <person name="Beermann A."/>
            <person name="Berns N."/>
            <person name="Bolognesi R."/>
            <person name="Bonneton F."/>
            <person name="Bopp D."/>
            <person name="Brown S.J."/>
            <person name="Bucher G."/>
            <person name="Butts T."/>
            <person name="Chaumot A."/>
            <person name="Denell R.E."/>
            <person name="Ferrier D.E."/>
            <person name="Friedrich M."/>
            <person name="Gordon C.M."/>
            <person name="Jindra M."/>
            <person name="Klingler M."/>
            <person name="Lan Q."/>
            <person name="Lattorff H.M."/>
            <person name="Laudet V."/>
            <person name="von Levetsow C."/>
            <person name="Liu Z."/>
            <person name="Lutz R."/>
            <person name="Lynch J.A."/>
            <person name="da Fonseca R.N."/>
            <person name="Posnien N."/>
            <person name="Reuter R."/>
            <person name="Roth S."/>
            <person name="Savard J."/>
            <person name="Schinko J.B."/>
            <person name="Schmitt C."/>
            <person name="Schoppmeier M."/>
            <person name="Schroder R."/>
            <person name="Shippy T.D."/>
            <person name="Simonnet F."/>
            <person name="Marques-Souza H."/>
            <person name="Tautz D."/>
            <person name="Tomoyasu Y."/>
            <person name="Trauner J."/>
            <person name="Van der Zee M."/>
            <person name="Vervoort M."/>
            <person name="Wittkopp N."/>
            <person name="Wimmer E.A."/>
            <person name="Yang X."/>
            <person name="Jones A.K."/>
            <person name="Sattelle D.B."/>
            <person name="Ebert P.R."/>
            <person name="Nelson D."/>
            <person name="Scott J.G."/>
            <person name="Beeman R.W."/>
            <person name="Muthukrishnan S."/>
            <person name="Kramer K.J."/>
            <person name="Arakane Y."/>
            <person name="Beeman R.W."/>
            <person name="Zhu Q."/>
            <person name="Hogenkamp D."/>
            <person name="Dixit R."/>
            <person name="Oppert B."/>
            <person name="Jiang H."/>
            <person name="Zou Z."/>
            <person name="Marshall J."/>
            <person name="Elpidina E."/>
            <person name="Vinokurov K."/>
            <person name="Oppert C."/>
            <person name="Zou Z."/>
            <person name="Evans J."/>
            <person name="Lu Z."/>
            <person name="Zhao P."/>
            <person name="Sumathipala N."/>
            <person name="Altincicek B."/>
            <person name="Vilcinskas A."/>
            <person name="Williams M."/>
            <person name="Hultmark D."/>
            <person name="Hetru C."/>
            <person name="Jiang H."/>
            <person name="Grimmelikhuijzen C.J."/>
            <person name="Hauser F."/>
            <person name="Cazzamali G."/>
            <person name="Williamson M."/>
            <person name="Park Y."/>
            <person name="Li B."/>
            <person name="Tanaka Y."/>
            <person name="Predel R."/>
            <person name="Neupert S."/>
            <person name="Schachtner J."/>
            <person name="Verleyen P."/>
            <person name="Raible F."/>
            <person name="Bork P."/>
            <person name="Friedrich M."/>
            <person name="Walden K.K."/>
            <person name="Robertson H.M."/>
            <person name="Angeli S."/>
            <person name="Foret S."/>
            <person name="Bucher G."/>
            <person name="Schuetz S."/>
            <person name="Maleszka R."/>
            <person name="Wimmer E.A."/>
            <person name="Beeman R.W."/>
            <person name="Lorenzen M."/>
            <person name="Tomoyasu Y."/>
            <person name="Miller S.C."/>
            <person name="Grossmann D."/>
            <person name="Bucher G."/>
        </authorList>
    </citation>
    <scope>NUCLEOTIDE SEQUENCE [LARGE SCALE GENOMIC DNA]</scope>
    <source>
        <strain evidence="1 2">Georgia GA2</strain>
    </source>
</reference>
<dbReference type="InParanoid" id="A0A139WDF0"/>
<dbReference type="GO" id="GO:0036122">
    <property type="term" value="F:BMP binding"/>
    <property type="evidence" value="ECO:0000318"/>
    <property type="project" value="GO_Central"/>
</dbReference>
<dbReference type="GO" id="GO:0048018">
    <property type="term" value="F:receptor ligand activity"/>
    <property type="evidence" value="ECO:0000318"/>
    <property type="project" value="GO_Central"/>
</dbReference>
<proteinExistence type="predicted"/>
<accession>A0A139WDF0</accession>
<dbReference type="GO" id="GO:0005615">
    <property type="term" value="C:extracellular space"/>
    <property type="evidence" value="ECO:0000318"/>
    <property type="project" value="GO_Central"/>
</dbReference>
<organism evidence="1 2">
    <name type="scientific">Tribolium castaneum</name>
    <name type="common">Red flour beetle</name>
    <dbReference type="NCBI Taxonomy" id="7070"/>
    <lineage>
        <taxon>Eukaryota</taxon>
        <taxon>Metazoa</taxon>
        <taxon>Ecdysozoa</taxon>
        <taxon>Arthropoda</taxon>
        <taxon>Hexapoda</taxon>
        <taxon>Insecta</taxon>
        <taxon>Pterygota</taxon>
        <taxon>Neoptera</taxon>
        <taxon>Endopterygota</taxon>
        <taxon>Coleoptera</taxon>
        <taxon>Polyphaga</taxon>
        <taxon>Cucujiformia</taxon>
        <taxon>Tenebrionidae</taxon>
        <taxon>Tenebrionidae incertae sedis</taxon>
        <taxon>Tribolium</taxon>
    </lineage>
</organism>
<gene>
    <name evidence="1" type="primary">AUGUSTUS-3.0.2_34014</name>
    <name evidence="1" type="ORF">TcasGA2_TC034014</name>
</gene>
<name>A0A139WDF0_TRICA</name>
<sequence length="175" mass="20733">MVFPGIPFALCVFFSHQIITCMSRSPSSDSILEIINTKEVERLLAEKKRNISREERRYLLENELDENFIPPDQEFEIQKLKLLDEERAPRTENPRVDLNAFLRRNNHSEPYRTTELLQDLRGFNGRKLLKSSKNALFVTKKEYLQRDWCKTEPLIQKVKVEGIFRWSSIGKLIYT</sequence>
<dbReference type="GO" id="GO:0038098">
    <property type="term" value="P:sequestering of BMP from receptor via BMP binding"/>
    <property type="evidence" value="ECO:0000318"/>
    <property type="project" value="GO_Central"/>
</dbReference>
<dbReference type="Gene3D" id="2.10.90.10">
    <property type="entry name" value="Cystine-knot cytokines"/>
    <property type="match status" value="1"/>
</dbReference>
<reference evidence="1 2" key="2">
    <citation type="journal article" date="2010" name="Nucleic Acids Res.">
        <title>BeetleBase in 2010: revisions to provide comprehensive genomic information for Tribolium castaneum.</title>
        <authorList>
            <person name="Kim H.S."/>
            <person name="Murphy T."/>
            <person name="Xia J."/>
            <person name="Caragea D."/>
            <person name="Park Y."/>
            <person name="Beeman R.W."/>
            <person name="Lorenzen M.D."/>
            <person name="Butcher S."/>
            <person name="Manak J.R."/>
            <person name="Brown S.J."/>
        </authorList>
    </citation>
    <scope>GENOME REANNOTATION</scope>
    <source>
        <strain evidence="1 2">Georgia GA2</strain>
    </source>
</reference>
<dbReference type="AlphaFoldDB" id="A0A139WDF0"/>
<keyword evidence="2" id="KW-1185">Reference proteome</keyword>
<evidence type="ECO:0000313" key="2">
    <source>
        <dbReference type="Proteomes" id="UP000007266"/>
    </source>
</evidence>
<dbReference type="InterPro" id="IPR029034">
    <property type="entry name" value="Cystine-knot_cytokine"/>
</dbReference>